<dbReference type="InterPro" id="IPR003593">
    <property type="entry name" value="AAA+_ATPase"/>
</dbReference>
<dbReference type="PANTHER" id="PTHR19229:SF263">
    <property type="entry name" value="CHROMOSOME UNDETERMINED SCAFFOLD_17, WHOLE GENOME SHOTGUN SEQUENCE"/>
    <property type="match status" value="1"/>
</dbReference>
<dbReference type="Gene3D" id="3.40.50.300">
    <property type="entry name" value="P-loop containing nucleotide triphosphate hydrolases"/>
    <property type="match status" value="1"/>
</dbReference>
<feature type="transmembrane region" description="Helical" evidence="8">
    <location>
        <begin position="180"/>
        <end position="201"/>
    </location>
</feature>
<feature type="domain" description="ABC transporter" evidence="9">
    <location>
        <begin position="463"/>
        <end position="715"/>
    </location>
</feature>
<keyword evidence="11" id="KW-1185">Reference proteome</keyword>
<proteinExistence type="predicted"/>
<dbReference type="Proteomes" id="UP001527925">
    <property type="component" value="Unassembled WGS sequence"/>
</dbReference>
<evidence type="ECO:0000256" key="7">
    <source>
        <dbReference type="SAM" id="MobiDB-lite"/>
    </source>
</evidence>
<dbReference type="PROSITE" id="PS00211">
    <property type="entry name" value="ABC_TRANSPORTER_1"/>
    <property type="match status" value="1"/>
</dbReference>
<name>A0ABR4N2Q3_9FUNG</name>
<dbReference type="InterPro" id="IPR003439">
    <property type="entry name" value="ABC_transporter-like_ATP-bd"/>
</dbReference>
<feature type="transmembrane region" description="Helical" evidence="8">
    <location>
        <begin position="257"/>
        <end position="281"/>
    </location>
</feature>
<keyword evidence="3" id="KW-0547">Nucleotide-binding</keyword>
<keyword evidence="2 8" id="KW-0812">Transmembrane</keyword>
<keyword evidence="5 8" id="KW-1133">Transmembrane helix</keyword>
<accession>A0ABR4N2Q3</accession>
<dbReference type="InterPro" id="IPR017871">
    <property type="entry name" value="ABC_transporter-like_CS"/>
</dbReference>
<feature type="region of interest" description="Disordered" evidence="7">
    <location>
        <begin position="781"/>
        <end position="831"/>
    </location>
</feature>
<dbReference type="Pfam" id="PF12698">
    <property type="entry name" value="ABC2_membrane_3"/>
    <property type="match status" value="1"/>
</dbReference>
<evidence type="ECO:0000256" key="4">
    <source>
        <dbReference type="ARBA" id="ARBA00022840"/>
    </source>
</evidence>
<evidence type="ECO:0000256" key="6">
    <source>
        <dbReference type="ARBA" id="ARBA00023136"/>
    </source>
</evidence>
<evidence type="ECO:0000313" key="11">
    <source>
        <dbReference type="Proteomes" id="UP001527925"/>
    </source>
</evidence>
<sequence length="932" mass="99558">MLNISLTKGITDVSPKPLATLSSNCPAGTAKTSCVSLGFTNSTNIDTVLAALVDVVAAAEPEARIVPFPSVDALQAARNADPTRFVAGVQFRDLSNLTAATTTPSIAYTIFANTTIIKTFQDVRADTADAYVRTAILNVFRAKQNLAPLRSPLVSAPAFPSNGMLFESVRGRSSSGISAIVPFYVIFMLQPLLQGVMTGLADDKPTKAKSGLIMMGTNETMYMLAAAIANMLFAIATSLLVVLIVCVGGIIKYSSWVLVLVLVVEYAISLVLMGCLLSIMFSNPRQVRAMSLILMFVFLGVYGLGLALVWKQNNLAAERAMQLLSPVALARALALIMDAENSALGLTTATWTTDPRFAAPFYMIAVDCVIYWCLAWYFDELFPGENMGTPQPWYFPFRADFRTSAAKGLDPSTIKKNLPRGSSRFIEPFDVNGIPAADRDVLTICGVTKDFKSAEVQAGGLASKIAQRFKPQKLKRAVDDVSIDLHSNQILALLGHNGAGKTTLISMITGIVQPTRGNIYMRGTGNGSNTVLDAADPITLPVWRQSLGVCPQFDVLFGPLTVRETLRLFMGIKGVTVEGRVGGAQPSSRGSLDNDYIDAVASDVELHSKLDAHVKTLSGGMKRKLSVAIALLGSPRIILLDEPTTGMDVAVQQRIWSLMRSCKKNRVVILTTHSMEEAEVLGDRIAIVSAGSLKTLGSSIFLKDQFGTGYSIGFVKKQAAAARTDSADAAILGFVRRFFAGGNSVADAANLLVKSTQQLAISKQLEPLFVVPAAASQPAAAPASQPAAAPIQTPASQQADGRKSGDNSPDSAEAGESGPAPSGKRATEAADDVWTTPDVQLALVRFIAPTIHEDLQALLGLVGLGCCDSVAELGNRIRTFVGDALTAEAQQVMIRMYQTEHDPKKPFLPTLVKLSQMRAQHNVLLLCCMLFD</sequence>
<dbReference type="EMBL" id="JADGIZ020000041">
    <property type="protein sequence ID" value="KAL2913784.1"/>
    <property type="molecule type" value="Genomic_DNA"/>
</dbReference>
<evidence type="ECO:0000259" key="9">
    <source>
        <dbReference type="PROSITE" id="PS50893"/>
    </source>
</evidence>
<evidence type="ECO:0000313" key="10">
    <source>
        <dbReference type="EMBL" id="KAL2913784.1"/>
    </source>
</evidence>
<comment type="caution">
    <text evidence="10">The sequence shown here is derived from an EMBL/GenBank/DDBJ whole genome shotgun (WGS) entry which is preliminary data.</text>
</comment>
<organism evidence="10 11">
    <name type="scientific">Polyrhizophydium stewartii</name>
    <dbReference type="NCBI Taxonomy" id="2732419"/>
    <lineage>
        <taxon>Eukaryota</taxon>
        <taxon>Fungi</taxon>
        <taxon>Fungi incertae sedis</taxon>
        <taxon>Chytridiomycota</taxon>
        <taxon>Chytridiomycota incertae sedis</taxon>
        <taxon>Chytridiomycetes</taxon>
        <taxon>Rhizophydiales</taxon>
        <taxon>Rhizophydiales incertae sedis</taxon>
        <taxon>Polyrhizophydium</taxon>
    </lineage>
</organism>
<dbReference type="InterPro" id="IPR026082">
    <property type="entry name" value="ABCA"/>
</dbReference>
<dbReference type="SMART" id="SM00382">
    <property type="entry name" value="AAA"/>
    <property type="match status" value="1"/>
</dbReference>
<evidence type="ECO:0000256" key="8">
    <source>
        <dbReference type="SAM" id="Phobius"/>
    </source>
</evidence>
<feature type="transmembrane region" description="Helical" evidence="8">
    <location>
        <begin position="287"/>
        <end position="308"/>
    </location>
</feature>
<dbReference type="Pfam" id="PF00005">
    <property type="entry name" value="ABC_tran"/>
    <property type="match status" value="1"/>
</dbReference>
<feature type="transmembrane region" description="Helical" evidence="8">
    <location>
        <begin position="221"/>
        <end position="245"/>
    </location>
</feature>
<dbReference type="InterPro" id="IPR013525">
    <property type="entry name" value="ABC2_TM"/>
</dbReference>
<dbReference type="PANTHER" id="PTHR19229">
    <property type="entry name" value="ATP-BINDING CASSETTE TRANSPORTER SUBFAMILY A ABCA"/>
    <property type="match status" value="1"/>
</dbReference>
<gene>
    <name evidence="10" type="ORF">HK105_206663</name>
</gene>
<evidence type="ECO:0000256" key="3">
    <source>
        <dbReference type="ARBA" id="ARBA00022741"/>
    </source>
</evidence>
<evidence type="ECO:0000256" key="1">
    <source>
        <dbReference type="ARBA" id="ARBA00004141"/>
    </source>
</evidence>
<evidence type="ECO:0000256" key="5">
    <source>
        <dbReference type="ARBA" id="ARBA00022989"/>
    </source>
</evidence>
<comment type="subcellular location">
    <subcellularLocation>
        <location evidence="1">Membrane</location>
        <topology evidence="1">Multi-pass membrane protein</topology>
    </subcellularLocation>
</comment>
<keyword evidence="6 8" id="KW-0472">Membrane</keyword>
<dbReference type="SUPFAM" id="SSF52540">
    <property type="entry name" value="P-loop containing nucleoside triphosphate hydrolases"/>
    <property type="match status" value="1"/>
</dbReference>
<feature type="transmembrane region" description="Helical" evidence="8">
    <location>
        <begin position="357"/>
        <end position="378"/>
    </location>
</feature>
<protein>
    <recommendedName>
        <fullName evidence="9">ABC transporter domain-containing protein</fullName>
    </recommendedName>
</protein>
<dbReference type="PROSITE" id="PS50893">
    <property type="entry name" value="ABC_TRANSPORTER_2"/>
    <property type="match status" value="1"/>
</dbReference>
<feature type="compositionally biased region" description="Low complexity" evidence="7">
    <location>
        <begin position="781"/>
        <end position="799"/>
    </location>
</feature>
<evidence type="ECO:0000256" key="2">
    <source>
        <dbReference type="ARBA" id="ARBA00022692"/>
    </source>
</evidence>
<dbReference type="CDD" id="cd03263">
    <property type="entry name" value="ABC_subfamily_A"/>
    <property type="match status" value="1"/>
</dbReference>
<dbReference type="InterPro" id="IPR027417">
    <property type="entry name" value="P-loop_NTPase"/>
</dbReference>
<reference evidence="10 11" key="1">
    <citation type="submission" date="2023-09" db="EMBL/GenBank/DDBJ databases">
        <title>Pangenome analysis of Batrachochytrium dendrobatidis and related Chytrids.</title>
        <authorList>
            <person name="Yacoub M.N."/>
            <person name="Stajich J.E."/>
            <person name="James T.Y."/>
        </authorList>
    </citation>
    <scope>NUCLEOTIDE SEQUENCE [LARGE SCALE GENOMIC DNA]</scope>
    <source>
        <strain evidence="10 11">JEL0888</strain>
    </source>
</reference>
<keyword evidence="4" id="KW-0067">ATP-binding</keyword>